<comment type="caution">
    <text evidence="1">The sequence shown here is derived from an EMBL/GenBank/DDBJ whole genome shotgun (WGS) entry which is preliminary data.</text>
</comment>
<evidence type="ECO:0000313" key="5">
    <source>
        <dbReference type="Proteomes" id="UP000663829"/>
    </source>
</evidence>
<dbReference type="Gene3D" id="3.40.50.1820">
    <property type="entry name" value="alpha/beta hydrolase"/>
    <property type="match status" value="1"/>
</dbReference>
<dbReference type="EMBL" id="CAJOBC010046674">
    <property type="protein sequence ID" value="CAF4163267.1"/>
    <property type="molecule type" value="Genomic_DNA"/>
</dbReference>
<dbReference type="SUPFAM" id="SSF53474">
    <property type="entry name" value="alpha/beta-Hydrolases"/>
    <property type="match status" value="1"/>
</dbReference>
<dbReference type="InterPro" id="IPR029058">
    <property type="entry name" value="AB_hydrolase_fold"/>
</dbReference>
<dbReference type="InterPro" id="IPR050583">
    <property type="entry name" value="Mycobacterial_A85_antigen"/>
</dbReference>
<dbReference type="EMBL" id="CAJNOQ010013316">
    <property type="protein sequence ID" value="CAF1319166.1"/>
    <property type="molecule type" value="Genomic_DNA"/>
</dbReference>
<sequence length="354" mass="41648">IPNHDTIIRFKYNISGWSDFVNEQPWTQSNESGSYDPKYDRIFLLRAHYKTIDCNETRRIWIYLPPDYYQHDDLINKKRYPVVYMHHGEMMFNYHNVESEWKIDTLLNEAYFNLSSCSALRWGFIVVAIESLKDPDKADQEYIVSREESGCHSINNLKTFTGSFRRHIDTTFRTIGQWDYTAHYGVKTSGSMVLHAFTKYYRIIGKFACFSNILNNKNGESDNELLEDMVKSPIFDTPKSSVNKSSKNTSTSISNLLSGQFPKLYMLWSINDTIQTIDLVRYMTRKKFPTTNLQLLPINDTYQPSMYGNQMIKSLCWFYDTHDPSNFSQVAEWFHFDKSNKHLLSNLSNYQHGR</sequence>
<feature type="non-terminal residue" evidence="1">
    <location>
        <position position="1"/>
    </location>
</feature>
<dbReference type="Proteomes" id="UP000682733">
    <property type="component" value="Unassembled WGS sequence"/>
</dbReference>
<evidence type="ECO:0000313" key="1">
    <source>
        <dbReference type="EMBL" id="CAF1319166.1"/>
    </source>
</evidence>
<dbReference type="PANTHER" id="PTHR48098">
    <property type="entry name" value="ENTEROCHELIN ESTERASE-RELATED"/>
    <property type="match status" value="1"/>
</dbReference>
<dbReference type="OrthoDB" id="446683at2759"/>
<reference evidence="1" key="1">
    <citation type="submission" date="2021-02" db="EMBL/GenBank/DDBJ databases">
        <authorList>
            <person name="Nowell W R."/>
        </authorList>
    </citation>
    <scope>NUCLEOTIDE SEQUENCE</scope>
</reference>
<dbReference type="PANTHER" id="PTHR48098:SF6">
    <property type="entry name" value="FERRI-BACILLIBACTIN ESTERASE BESA"/>
    <property type="match status" value="1"/>
</dbReference>
<dbReference type="EMBL" id="CAJNOK010044507">
    <property type="protein sequence ID" value="CAF1574798.1"/>
    <property type="molecule type" value="Genomic_DNA"/>
</dbReference>
<evidence type="ECO:0000313" key="3">
    <source>
        <dbReference type="EMBL" id="CAF4163267.1"/>
    </source>
</evidence>
<gene>
    <name evidence="1" type="ORF">GPM918_LOCUS29387</name>
    <name evidence="2" type="ORF">OVA965_LOCUS40591</name>
    <name evidence="3" type="ORF">SRO942_LOCUS29958</name>
    <name evidence="4" type="ORF">TMI583_LOCUS42053</name>
</gene>
<dbReference type="EMBL" id="CAJOBA010067404">
    <property type="protein sequence ID" value="CAF4371120.1"/>
    <property type="molecule type" value="Genomic_DNA"/>
</dbReference>
<name>A0A815ES33_9BILA</name>
<dbReference type="Proteomes" id="UP000681722">
    <property type="component" value="Unassembled WGS sequence"/>
</dbReference>
<evidence type="ECO:0000313" key="2">
    <source>
        <dbReference type="EMBL" id="CAF1574798.1"/>
    </source>
</evidence>
<proteinExistence type="predicted"/>
<dbReference type="Proteomes" id="UP000663829">
    <property type="component" value="Unassembled WGS sequence"/>
</dbReference>
<accession>A0A815ES33</accession>
<protein>
    <submittedName>
        <fullName evidence="1">Uncharacterized protein</fullName>
    </submittedName>
</protein>
<keyword evidence="5" id="KW-1185">Reference proteome</keyword>
<evidence type="ECO:0000313" key="4">
    <source>
        <dbReference type="EMBL" id="CAF4371120.1"/>
    </source>
</evidence>
<organism evidence="1 5">
    <name type="scientific">Didymodactylos carnosus</name>
    <dbReference type="NCBI Taxonomy" id="1234261"/>
    <lineage>
        <taxon>Eukaryota</taxon>
        <taxon>Metazoa</taxon>
        <taxon>Spiralia</taxon>
        <taxon>Gnathifera</taxon>
        <taxon>Rotifera</taxon>
        <taxon>Eurotatoria</taxon>
        <taxon>Bdelloidea</taxon>
        <taxon>Philodinida</taxon>
        <taxon>Philodinidae</taxon>
        <taxon>Didymodactylos</taxon>
    </lineage>
</organism>
<dbReference type="Proteomes" id="UP000677228">
    <property type="component" value="Unassembled WGS sequence"/>
</dbReference>
<dbReference type="AlphaFoldDB" id="A0A815ES33"/>